<sequence>VGFFFFQGINETLGGGETRLQGRFIFVQDDQSFFIFEFTFAIKFGNKAFHIINGFFDAVFHIHIHNYLGAVNYPGPDFNFKGLIFTGGKHAQQREQEDNAFGHSQNWVFFRK</sequence>
<gene>
    <name evidence="1" type="ORF">METZ01_LOCUS6870</name>
</gene>
<organism evidence="1">
    <name type="scientific">marine metagenome</name>
    <dbReference type="NCBI Taxonomy" id="408172"/>
    <lineage>
        <taxon>unclassified sequences</taxon>
        <taxon>metagenomes</taxon>
        <taxon>ecological metagenomes</taxon>
    </lineage>
</organism>
<dbReference type="EMBL" id="UINC01000363">
    <property type="protein sequence ID" value="SUZ54016.1"/>
    <property type="molecule type" value="Genomic_DNA"/>
</dbReference>
<feature type="non-terminal residue" evidence="1">
    <location>
        <position position="1"/>
    </location>
</feature>
<reference evidence="1" key="1">
    <citation type="submission" date="2018-05" db="EMBL/GenBank/DDBJ databases">
        <authorList>
            <person name="Lanie J.A."/>
            <person name="Ng W.-L."/>
            <person name="Kazmierczak K.M."/>
            <person name="Andrzejewski T.M."/>
            <person name="Davidsen T.M."/>
            <person name="Wayne K.J."/>
            <person name="Tettelin H."/>
            <person name="Glass J.I."/>
            <person name="Rusch D."/>
            <person name="Podicherti R."/>
            <person name="Tsui H.-C.T."/>
            <person name="Winkler M.E."/>
        </authorList>
    </citation>
    <scope>NUCLEOTIDE SEQUENCE</scope>
</reference>
<protein>
    <submittedName>
        <fullName evidence="1">Uncharacterized protein</fullName>
    </submittedName>
</protein>
<proteinExistence type="predicted"/>
<accession>A0A381NHF7</accession>
<dbReference type="AlphaFoldDB" id="A0A381NHF7"/>
<evidence type="ECO:0000313" key="1">
    <source>
        <dbReference type="EMBL" id="SUZ54016.1"/>
    </source>
</evidence>
<name>A0A381NHF7_9ZZZZ</name>